<dbReference type="EMBL" id="JAMZMK010010971">
    <property type="protein sequence ID" value="KAI7729571.1"/>
    <property type="molecule type" value="Genomic_DNA"/>
</dbReference>
<dbReference type="Proteomes" id="UP001206925">
    <property type="component" value="Unassembled WGS sequence"/>
</dbReference>
<organism evidence="2 3">
    <name type="scientific">Ambrosia artemisiifolia</name>
    <name type="common">Common ragweed</name>
    <dbReference type="NCBI Taxonomy" id="4212"/>
    <lineage>
        <taxon>Eukaryota</taxon>
        <taxon>Viridiplantae</taxon>
        <taxon>Streptophyta</taxon>
        <taxon>Embryophyta</taxon>
        <taxon>Tracheophyta</taxon>
        <taxon>Spermatophyta</taxon>
        <taxon>Magnoliopsida</taxon>
        <taxon>eudicotyledons</taxon>
        <taxon>Gunneridae</taxon>
        <taxon>Pentapetalae</taxon>
        <taxon>asterids</taxon>
        <taxon>campanulids</taxon>
        <taxon>Asterales</taxon>
        <taxon>Asteraceae</taxon>
        <taxon>Asteroideae</taxon>
        <taxon>Heliantheae alliance</taxon>
        <taxon>Heliantheae</taxon>
        <taxon>Ambrosia</taxon>
    </lineage>
</organism>
<accession>A0AAD5BTX8</accession>
<evidence type="ECO:0000313" key="3">
    <source>
        <dbReference type="Proteomes" id="UP001206925"/>
    </source>
</evidence>
<gene>
    <name evidence="2" type="ORF">M8C21_031636</name>
</gene>
<comment type="caution">
    <text evidence="2">The sequence shown here is derived from an EMBL/GenBank/DDBJ whole genome shotgun (WGS) entry which is preliminary data.</text>
</comment>
<name>A0AAD5BTX8_AMBAR</name>
<protein>
    <submittedName>
        <fullName evidence="2">Uncharacterized protein</fullName>
    </submittedName>
</protein>
<feature type="compositionally biased region" description="Basic residues" evidence="1">
    <location>
        <begin position="31"/>
        <end position="42"/>
    </location>
</feature>
<keyword evidence="3" id="KW-1185">Reference proteome</keyword>
<sequence>MHRNTKDVVYDSTVNASISTVAPNPKEFGKQKRVNRTAKLKQSKLDLRREQ</sequence>
<dbReference type="AlphaFoldDB" id="A0AAD5BTX8"/>
<evidence type="ECO:0000313" key="2">
    <source>
        <dbReference type="EMBL" id="KAI7729571.1"/>
    </source>
</evidence>
<evidence type="ECO:0000256" key="1">
    <source>
        <dbReference type="SAM" id="MobiDB-lite"/>
    </source>
</evidence>
<proteinExistence type="predicted"/>
<reference evidence="2" key="1">
    <citation type="submission" date="2022-06" db="EMBL/GenBank/DDBJ databases">
        <title>Uncovering the hologenomic basis of an extraordinary plant invasion.</title>
        <authorList>
            <person name="Bieker V.C."/>
            <person name="Martin M.D."/>
            <person name="Gilbert T."/>
            <person name="Hodgins K."/>
            <person name="Battlay P."/>
            <person name="Petersen B."/>
            <person name="Wilson J."/>
        </authorList>
    </citation>
    <scope>NUCLEOTIDE SEQUENCE</scope>
    <source>
        <strain evidence="2">AA19_3_7</strain>
        <tissue evidence="2">Leaf</tissue>
    </source>
</reference>
<feature type="region of interest" description="Disordered" evidence="1">
    <location>
        <begin position="20"/>
        <end position="51"/>
    </location>
</feature>